<keyword evidence="5" id="KW-0862">Zinc</keyword>
<name>A0ABN2VUQ3_9ACTN</name>
<evidence type="ECO:0000256" key="4">
    <source>
        <dbReference type="ARBA" id="ARBA00022723"/>
    </source>
</evidence>
<evidence type="ECO:0000256" key="9">
    <source>
        <dbReference type="SAM" id="MobiDB-lite"/>
    </source>
</evidence>
<feature type="region of interest" description="Disordered" evidence="9">
    <location>
        <begin position="1"/>
        <end position="20"/>
    </location>
</feature>
<keyword evidence="4" id="KW-0479">Metal-binding</keyword>
<comment type="cofactor">
    <cofactor evidence="1">
        <name>Zn(2+)</name>
        <dbReference type="ChEBI" id="CHEBI:29105"/>
    </cofactor>
</comment>
<organism evidence="10 11">
    <name type="scientific">Streptomyces albiaxialis</name>
    <dbReference type="NCBI Taxonomy" id="329523"/>
    <lineage>
        <taxon>Bacteria</taxon>
        <taxon>Bacillati</taxon>
        <taxon>Actinomycetota</taxon>
        <taxon>Actinomycetes</taxon>
        <taxon>Kitasatosporales</taxon>
        <taxon>Streptomycetaceae</taxon>
        <taxon>Streptomyces</taxon>
    </lineage>
</organism>
<dbReference type="PANTHER" id="PTHR11002:SF76">
    <property type="entry name" value="CARBONIC ANHYDRASE"/>
    <property type="match status" value="1"/>
</dbReference>
<comment type="function">
    <text evidence="7">Catalyzes the reversible hydration of carbon dioxide to form bicarbonate.</text>
</comment>
<dbReference type="PANTHER" id="PTHR11002">
    <property type="entry name" value="CARBONIC ANHYDRASE"/>
    <property type="match status" value="1"/>
</dbReference>
<dbReference type="EC" id="4.2.1.1" evidence="3"/>
<proteinExistence type="inferred from homology"/>
<comment type="catalytic activity">
    <reaction evidence="8">
        <text>hydrogencarbonate + H(+) = CO2 + H2O</text>
        <dbReference type="Rhea" id="RHEA:10748"/>
        <dbReference type="ChEBI" id="CHEBI:15377"/>
        <dbReference type="ChEBI" id="CHEBI:15378"/>
        <dbReference type="ChEBI" id="CHEBI:16526"/>
        <dbReference type="ChEBI" id="CHEBI:17544"/>
        <dbReference type="EC" id="4.2.1.1"/>
    </reaction>
</comment>
<gene>
    <name evidence="10" type="ORF">GCM10009801_18940</name>
</gene>
<evidence type="ECO:0000256" key="8">
    <source>
        <dbReference type="ARBA" id="ARBA00048348"/>
    </source>
</evidence>
<evidence type="ECO:0000256" key="5">
    <source>
        <dbReference type="ARBA" id="ARBA00022833"/>
    </source>
</evidence>
<dbReference type="EMBL" id="BAAAPE010000005">
    <property type="protein sequence ID" value="GAA2069395.1"/>
    <property type="molecule type" value="Genomic_DNA"/>
</dbReference>
<evidence type="ECO:0000313" key="10">
    <source>
        <dbReference type="EMBL" id="GAA2069395.1"/>
    </source>
</evidence>
<feature type="compositionally biased region" description="Basic residues" evidence="9">
    <location>
        <begin position="7"/>
        <end position="20"/>
    </location>
</feature>
<dbReference type="SUPFAM" id="SSF53056">
    <property type="entry name" value="beta-carbonic anhydrase, cab"/>
    <property type="match status" value="1"/>
</dbReference>
<protein>
    <recommendedName>
        <fullName evidence="3">carbonic anhydrase</fullName>
        <ecNumber evidence="3">4.2.1.1</ecNumber>
    </recommendedName>
</protein>
<dbReference type="Gene3D" id="3.40.1050.10">
    <property type="entry name" value="Carbonic anhydrase"/>
    <property type="match status" value="1"/>
</dbReference>
<keyword evidence="11" id="KW-1185">Reference proteome</keyword>
<keyword evidence="6" id="KW-0456">Lyase</keyword>
<accession>A0ABN2VUQ3</accession>
<sequence length="207" mass="22050">MPVSRSLSHKAQHGQSYGRRKADKVLPKVLFISCTEARLAPQRFVSDPGQLFEIRNIGNIVPPHNPRIISGDIATIEYGLALSNLKDVVISGHSGCGAVAALLGQETVSASVRRWLVVGNSRTVSREAVGLQAGASVDSAARDRAARAHLLAQLAHLAGYPGLEAGRSNGGLRLRALFDTEAGTTEVYSPREDRFVPLGRHSTAAAR</sequence>
<reference evidence="10 11" key="1">
    <citation type="journal article" date="2019" name="Int. J. Syst. Evol. Microbiol.">
        <title>The Global Catalogue of Microorganisms (GCM) 10K type strain sequencing project: providing services to taxonomists for standard genome sequencing and annotation.</title>
        <authorList>
            <consortium name="The Broad Institute Genomics Platform"/>
            <consortium name="The Broad Institute Genome Sequencing Center for Infectious Disease"/>
            <person name="Wu L."/>
            <person name="Ma J."/>
        </authorList>
    </citation>
    <scope>NUCLEOTIDE SEQUENCE [LARGE SCALE GENOMIC DNA]</scope>
    <source>
        <strain evidence="10 11">JCM 15478</strain>
    </source>
</reference>
<comment type="caution">
    <text evidence="10">The sequence shown here is derived from an EMBL/GenBank/DDBJ whole genome shotgun (WGS) entry which is preliminary data.</text>
</comment>
<comment type="similarity">
    <text evidence="2">Belongs to the beta-class carbonic anhydrase family.</text>
</comment>
<dbReference type="Pfam" id="PF00484">
    <property type="entry name" value="Pro_CA"/>
    <property type="match status" value="1"/>
</dbReference>
<dbReference type="RefSeq" id="WP_344526056.1">
    <property type="nucleotide sequence ID" value="NZ_BAAAPE010000005.1"/>
</dbReference>
<evidence type="ECO:0000256" key="1">
    <source>
        <dbReference type="ARBA" id="ARBA00001947"/>
    </source>
</evidence>
<dbReference type="InterPro" id="IPR036874">
    <property type="entry name" value="Carbonic_anhydrase_sf"/>
</dbReference>
<dbReference type="SMART" id="SM00947">
    <property type="entry name" value="Pro_CA"/>
    <property type="match status" value="1"/>
</dbReference>
<evidence type="ECO:0000256" key="2">
    <source>
        <dbReference type="ARBA" id="ARBA00006217"/>
    </source>
</evidence>
<evidence type="ECO:0000313" key="11">
    <source>
        <dbReference type="Proteomes" id="UP001500016"/>
    </source>
</evidence>
<evidence type="ECO:0000256" key="7">
    <source>
        <dbReference type="ARBA" id="ARBA00024993"/>
    </source>
</evidence>
<dbReference type="Proteomes" id="UP001500016">
    <property type="component" value="Unassembled WGS sequence"/>
</dbReference>
<evidence type="ECO:0000256" key="3">
    <source>
        <dbReference type="ARBA" id="ARBA00012925"/>
    </source>
</evidence>
<evidence type="ECO:0000256" key="6">
    <source>
        <dbReference type="ARBA" id="ARBA00023239"/>
    </source>
</evidence>
<dbReference type="InterPro" id="IPR001765">
    <property type="entry name" value="Carbonic_anhydrase"/>
</dbReference>